<evidence type="ECO:0000256" key="3">
    <source>
        <dbReference type="ARBA" id="ARBA00022691"/>
    </source>
</evidence>
<dbReference type="InterPro" id="IPR036390">
    <property type="entry name" value="WH_DNA-bd_sf"/>
</dbReference>
<dbReference type="InterPro" id="IPR029063">
    <property type="entry name" value="SAM-dependent_MTases_sf"/>
</dbReference>
<evidence type="ECO:0000259" key="4">
    <source>
        <dbReference type="Pfam" id="PF00891"/>
    </source>
</evidence>
<dbReference type="PANTHER" id="PTHR43712">
    <property type="entry name" value="PUTATIVE (AFU_ORTHOLOGUE AFUA_4G14580)-RELATED"/>
    <property type="match status" value="1"/>
</dbReference>
<dbReference type="Gene3D" id="3.40.50.150">
    <property type="entry name" value="Vaccinia Virus protein VP39"/>
    <property type="match status" value="1"/>
</dbReference>
<dbReference type="RefSeq" id="WP_184156083.1">
    <property type="nucleotide sequence ID" value="NZ_JACHKA010000001.1"/>
</dbReference>
<dbReference type="Pfam" id="PF00891">
    <property type="entry name" value="Methyltransf_2"/>
    <property type="match status" value="1"/>
</dbReference>
<keyword evidence="1" id="KW-0489">Methyltransferase</keyword>
<evidence type="ECO:0000313" key="5">
    <source>
        <dbReference type="EMBL" id="MBB5987518.1"/>
    </source>
</evidence>
<dbReference type="InterPro" id="IPR036388">
    <property type="entry name" value="WH-like_DNA-bd_sf"/>
</dbReference>
<dbReference type="SUPFAM" id="SSF46785">
    <property type="entry name" value="Winged helix' DNA-binding domain"/>
    <property type="match status" value="1"/>
</dbReference>
<keyword evidence="3" id="KW-0949">S-adenosyl-L-methionine</keyword>
<comment type="caution">
    <text evidence="5">The sequence shown here is derived from an EMBL/GenBank/DDBJ whole genome shotgun (WGS) entry which is preliminary data.</text>
</comment>
<dbReference type="PANTHER" id="PTHR43712:SF2">
    <property type="entry name" value="O-METHYLTRANSFERASE CICE"/>
    <property type="match status" value="1"/>
</dbReference>
<keyword evidence="6" id="KW-1185">Reference proteome</keyword>
<gene>
    <name evidence="5" type="ORF">HNP60_003492</name>
</gene>
<accession>A0ABR6NLX7</accession>
<evidence type="ECO:0000256" key="1">
    <source>
        <dbReference type="ARBA" id="ARBA00022603"/>
    </source>
</evidence>
<name>A0ABR6NLX7_9SPHN</name>
<keyword evidence="2" id="KW-0808">Transferase</keyword>
<dbReference type="EMBL" id="JACHKA010000001">
    <property type="protein sequence ID" value="MBB5987518.1"/>
    <property type="molecule type" value="Genomic_DNA"/>
</dbReference>
<dbReference type="PROSITE" id="PS51683">
    <property type="entry name" value="SAM_OMT_II"/>
    <property type="match status" value="1"/>
</dbReference>
<dbReference type="Proteomes" id="UP001138540">
    <property type="component" value="Unassembled WGS sequence"/>
</dbReference>
<dbReference type="Gene3D" id="1.10.287.1350">
    <property type="match status" value="1"/>
</dbReference>
<sequence>MGSEAETRQIVDAITGAWRTRLICEGIRAGLIDRLDAQPRTAGEMARELDLHPETTLRILRALAALGLCHHQGGDVFTASGPGERLRGDRPDSLRGMALLWGDRIWKSLETIGETLRTGKPGRGNGDFEGMHADPAASDAFNRAMAEQSRAIAQALVRTLDFSGYRQVIDLGGGYGAVLAEILRANPDLRGQIYDLAAIGEGALRYLDEAGVGARAAFVGGSFFESVPAGADCLVIKYILHDWPDADCRHILANCRAALAPGASAIIVERIVADRITPQDESVMRTDLVMMPISGRERTLAEFHALLREGGFTPGEAHPLIDGCWAIESRAN</sequence>
<proteinExistence type="predicted"/>
<dbReference type="InterPro" id="IPR016461">
    <property type="entry name" value="COMT-like"/>
</dbReference>
<reference evidence="5 6" key="1">
    <citation type="submission" date="2020-08" db="EMBL/GenBank/DDBJ databases">
        <title>Exploring microbial biodiversity for novel pathways involved in the catabolism of aromatic compounds derived from lignin.</title>
        <authorList>
            <person name="Elkins J."/>
        </authorList>
    </citation>
    <scope>NUCLEOTIDE SEQUENCE [LARGE SCALE GENOMIC DNA]</scope>
    <source>
        <strain evidence="5 6">B1D3A</strain>
    </source>
</reference>
<evidence type="ECO:0000313" key="6">
    <source>
        <dbReference type="Proteomes" id="UP001138540"/>
    </source>
</evidence>
<dbReference type="Gene3D" id="1.10.10.10">
    <property type="entry name" value="Winged helix-like DNA-binding domain superfamily/Winged helix DNA-binding domain"/>
    <property type="match status" value="1"/>
</dbReference>
<dbReference type="PIRSF" id="PIRSF005739">
    <property type="entry name" value="O-mtase"/>
    <property type="match status" value="1"/>
</dbReference>
<feature type="domain" description="O-methyltransferase C-terminal" evidence="4">
    <location>
        <begin position="124"/>
        <end position="312"/>
    </location>
</feature>
<evidence type="ECO:0000256" key="2">
    <source>
        <dbReference type="ARBA" id="ARBA00022679"/>
    </source>
</evidence>
<organism evidence="5 6">
    <name type="scientific">Sphingobium lignivorans</name>
    <dbReference type="NCBI Taxonomy" id="2735886"/>
    <lineage>
        <taxon>Bacteria</taxon>
        <taxon>Pseudomonadati</taxon>
        <taxon>Pseudomonadota</taxon>
        <taxon>Alphaproteobacteria</taxon>
        <taxon>Sphingomonadales</taxon>
        <taxon>Sphingomonadaceae</taxon>
        <taxon>Sphingobium</taxon>
    </lineage>
</organism>
<protein>
    <recommendedName>
        <fullName evidence="4">O-methyltransferase C-terminal domain-containing protein</fullName>
    </recommendedName>
</protein>
<dbReference type="SUPFAM" id="SSF53335">
    <property type="entry name" value="S-adenosyl-L-methionine-dependent methyltransferases"/>
    <property type="match status" value="1"/>
</dbReference>
<dbReference type="InterPro" id="IPR001077">
    <property type="entry name" value="COMT_C"/>
</dbReference>